<dbReference type="AlphaFoldDB" id="A0A2J6RQH4"/>
<name>A0A2J6RQH4_HYAVF</name>
<keyword evidence="2" id="KW-0812">Transmembrane</keyword>
<evidence type="ECO:0000256" key="2">
    <source>
        <dbReference type="SAM" id="Phobius"/>
    </source>
</evidence>
<keyword evidence="4" id="KW-1185">Reference proteome</keyword>
<feature type="region of interest" description="Disordered" evidence="1">
    <location>
        <begin position="235"/>
        <end position="316"/>
    </location>
</feature>
<feature type="transmembrane region" description="Helical" evidence="2">
    <location>
        <begin position="197"/>
        <end position="218"/>
    </location>
</feature>
<proteinExistence type="predicted"/>
<evidence type="ECO:0000313" key="3">
    <source>
        <dbReference type="EMBL" id="PMD40757.1"/>
    </source>
</evidence>
<dbReference type="OrthoDB" id="5347452at2759"/>
<dbReference type="EMBL" id="KZ613945">
    <property type="protein sequence ID" value="PMD40757.1"/>
    <property type="molecule type" value="Genomic_DNA"/>
</dbReference>
<evidence type="ECO:0000313" key="4">
    <source>
        <dbReference type="Proteomes" id="UP000235786"/>
    </source>
</evidence>
<dbReference type="Proteomes" id="UP000235786">
    <property type="component" value="Unassembled WGS sequence"/>
</dbReference>
<keyword evidence="2" id="KW-0472">Membrane</keyword>
<sequence>MIIAMPRATPFNKLAYPTSSSPSSKASTLVAIERLGETSTLWSQQGPSTCGFLPSTGTTLTSGVTCAAGSTCAINTLYSALGCCTQVPCVIPTTCMNSAAVATSCDSLCSSNPYILKCTASGLENCATLEGSWSAMQGSSLMCSTSSWNGYYYPFSTYNTGANTVTSFLPEPSAFNLTSNWTNSHNGTSSGDISVHIAIPIGTVALIVVAVAAWLWWYCRCPCFCCTRRDEYQQISSQPSPRPVPKKGRPEEHEMHDQRGNRHHSSQGPNISSHHTRGDAPHGTPHGTRRPSPKTHGGKPVRHPSAHGRGHGHGGK</sequence>
<keyword evidence="2" id="KW-1133">Transmembrane helix</keyword>
<organism evidence="3 4">
    <name type="scientific">Hyaloscypha variabilis (strain UAMH 11265 / GT02V1 / F)</name>
    <name type="common">Meliniomyces variabilis</name>
    <dbReference type="NCBI Taxonomy" id="1149755"/>
    <lineage>
        <taxon>Eukaryota</taxon>
        <taxon>Fungi</taxon>
        <taxon>Dikarya</taxon>
        <taxon>Ascomycota</taxon>
        <taxon>Pezizomycotina</taxon>
        <taxon>Leotiomycetes</taxon>
        <taxon>Helotiales</taxon>
        <taxon>Hyaloscyphaceae</taxon>
        <taxon>Hyaloscypha</taxon>
        <taxon>Hyaloscypha variabilis</taxon>
    </lineage>
</organism>
<evidence type="ECO:0000256" key="1">
    <source>
        <dbReference type="SAM" id="MobiDB-lite"/>
    </source>
</evidence>
<gene>
    <name evidence="3" type="ORF">L207DRAFT_566146</name>
</gene>
<reference evidence="3 4" key="1">
    <citation type="submission" date="2016-04" db="EMBL/GenBank/DDBJ databases">
        <title>A degradative enzymes factory behind the ericoid mycorrhizal symbiosis.</title>
        <authorList>
            <consortium name="DOE Joint Genome Institute"/>
            <person name="Martino E."/>
            <person name="Morin E."/>
            <person name="Grelet G."/>
            <person name="Kuo A."/>
            <person name="Kohler A."/>
            <person name="Daghino S."/>
            <person name="Barry K."/>
            <person name="Choi C."/>
            <person name="Cichocki N."/>
            <person name="Clum A."/>
            <person name="Copeland A."/>
            <person name="Hainaut M."/>
            <person name="Haridas S."/>
            <person name="Labutti K."/>
            <person name="Lindquist E."/>
            <person name="Lipzen A."/>
            <person name="Khouja H.-R."/>
            <person name="Murat C."/>
            <person name="Ohm R."/>
            <person name="Olson A."/>
            <person name="Spatafora J."/>
            <person name="Veneault-Fourrey C."/>
            <person name="Henrissat B."/>
            <person name="Grigoriev I."/>
            <person name="Martin F."/>
            <person name="Perotto S."/>
        </authorList>
    </citation>
    <scope>NUCLEOTIDE SEQUENCE [LARGE SCALE GENOMIC DNA]</scope>
    <source>
        <strain evidence="3 4">F</strain>
    </source>
</reference>
<accession>A0A2J6RQH4</accession>
<feature type="compositionally biased region" description="Basic residues" evidence="1">
    <location>
        <begin position="287"/>
        <end position="316"/>
    </location>
</feature>
<protein>
    <submittedName>
        <fullName evidence="3">Uncharacterized protein</fullName>
    </submittedName>
</protein>
<feature type="compositionally biased region" description="Basic and acidic residues" evidence="1">
    <location>
        <begin position="248"/>
        <end position="260"/>
    </location>
</feature>